<gene>
    <name evidence="1" type="ORF">FA95DRAFT_1500253</name>
</gene>
<accession>A0ACB8RDK0</accession>
<sequence>MSSLVTIVRNKFLDAIREVNPPSRWKILVVDEHSQSLLNSVLKQFDILEENVTLIESITNNRDPQPGFEAIYMVMPTTANVDRIIRDFSGGRQQYAAAHLYFIEGLDEQLFERITSSQAEPFLKGLKELYLNIWAIEAQAFSLKQPELFFSMFSPPSRDSAARAARDRLEEDLRFVSKAIANVCITLNEFPYIRYYMPSHHPPLGPLKPHESTRAAPPPAEGASRWRTNLARGEQARTYESADTEFLSKVLAFLVQNTLDDYKKNNPDFPKQDGRPRSTLIITDRSMDVLAPLTHEFTYQAMANDLLPIEDGTKYTYKFESSVGAFEDKTAILSDSDNVWTEVRHMHMREAIDKLMLDFNKFMTDNAGFKGEGAATLNDMKDMLASLPQYQEQREKVGSRRFSLHLNMAQECMSIFERDKLPVVATVEQNCSTGLTAEGKTPKTLVEDMVPLLDSRDVMYALSEHR</sequence>
<keyword evidence="2" id="KW-1185">Reference proteome</keyword>
<name>A0ACB8RDK0_9AGAM</name>
<dbReference type="EMBL" id="MU276074">
    <property type="protein sequence ID" value="KAI0042279.1"/>
    <property type="molecule type" value="Genomic_DNA"/>
</dbReference>
<reference evidence="1" key="2">
    <citation type="journal article" date="2022" name="New Phytol.">
        <title>Evolutionary transition to the ectomycorrhizal habit in the genomes of a hyperdiverse lineage of mushroom-forming fungi.</title>
        <authorList>
            <person name="Looney B."/>
            <person name="Miyauchi S."/>
            <person name="Morin E."/>
            <person name="Drula E."/>
            <person name="Courty P.E."/>
            <person name="Kohler A."/>
            <person name="Kuo A."/>
            <person name="LaButti K."/>
            <person name="Pangilinan J."/>
            <person name="Lipzen A."/>
            <person name="Riley R."/>
            <person name="Andreopoulos W."/>
            <person name="He G."/>
            <person name="Johnson J."/>
            <person name="Nolan M."/>
            <person name="Tritt A."/>
            <person name="Barry K.W."/>
            <person name="Grigoriev I.V."/>
            <person name="Nagy L.G."/>
            <person name="Hibbett D."/>
            <person name="Henrissat B."/>
            <person name="Matheny P.B."/>
            <person name="Labbe J."/>
            <person name="Martin F.M."/>
        </authorList>
    </citation>
    <scope>NUCLEOTIDE SEQUENCE</scope>
    <source>
        <strain evidence="1">FP105234-sp</strain>
    </source>
</reference>
<dbReference type="Proteomes" id="UP000814033">
    <property type="component" value="Unassembled WGS sequence"/>
</dbReference>
<organism evidence="1 2">
    <name type="scientific">Auriscalpium vulgare</name>
    <dbReference type="NCBI Taxonomy" id="40419"/>
    <lineage>
        <taxon>Eukaryota</taxon>
        <taxon>Fungi</taxon>
        <taxon>Dikarya</taxon>
        <taxon>Basidiomycota</taxon>
        <taxon>Agaricomycotina</taxon>
        <taxon>Agaricomycetes</taxon>
        <taxon>Russulales</taxon>
        <taxon>Auriscalpiaceae</taxon>
        <taxon>Auriscalpium</taxon>
    </lineage>
</organism>
<evidence type="ECO:0000313" key="1">
    <source>
        <dbReference type="EMBL" id="KAI0042279.1"/>
    </source>
</evidence>
<protein>
    <submittedName>
        <fullName evidence="1">Sec1-like protein</fullName>
    </submittedName>
</protein>
<reference evidence="1" key="1">
    <citation type="submission" date="2021-02" db="EMBL/GenBank/DDBJ databases">
        <authorList>
            <consortium name="DOE Joint Genome Institute"/>
            <person name="Ahrendt S."/>
            <person name="Looney B.P."/>
            <person name="Miyauchi S."/>
            <person name="Morin E."/>
            <person name="Drula E."/>
            <person name="Courty P.E."/>
            <person name="Chicoki N."/>
            <person name="Fauchery L."/>
            <person name="Kohler A."/>
            <person name="Kuo A."/>
            <person name="Labutti K."/>
            <person name="Pangilinan J."/>
            <person name="Lipzen A."/>
            <person name="Riley R."/>
            <person name="Andreopoulos W."/>
            <person name="He G."/>
            <person name="Johnson J."/>
            <person name="Barry K.W."/>
            <person name="Grigoriev I.V."/>
            <person name="Nagy L."/>
            <person name="Hibbett D."/>
            <person name="Henrissat B."/>
            <person name="Matheny P.B."/>
            <person name="Labbe J."/>
            <person name="Martin F."/>
        </authorList>
    </citation>
    <scope>NUCLEOTIDE SEQUENCE</scope>
    <source>
        <strain evidence="1">FP105234-sp</strain>
    </source>
</reference>
<comment type="caution">
    <text evidence="1">The sequence shown here is derived from an EMBL/GenBank/DDBJ whole genome shotgun (WGS) entry which is preliminary data.</text>
</comment>
<proteinExistence type="predicted"/>
<evidence type="ECO:0000313" key="2">
    <source>
        <dbReference type="Proteomes" id="UP000814033"/>
    </source>
</evidence>